<accession>A0A2K3MZV8</accession>
<evidence type="ECO:0000313" key="1">
    <source>
        <dbReference type="EMBL" id="PNX96331.1"/>
    </source>
</evidence>
<dbReference type="AlphaFoldDB" id="A0A2K3MZV8"/>
<organism evidence="1 2">
    <name type="scientific">Trifolium pratense</name>
    <name type="common">Red clover</name>
    <dbReference type="NCBI Taxonomy" id="57577"/>
    <lineage>
        <taxon>Eukaryota</taxon>
        <taxon>Viridiplantae</taxon>
        <taxon>Streptophyta</taxon>
        <taxon>Embryophyta</taxon>
        <taxon>Tracheophyta</taxon>
        <taxon>Spermatophyta</taxon>
        <taxon>Magnoliopsida</taxon>
        <taxon>eudicotyledons</taxon>
        <taxon>Gunneridae</taxon>
        <taxon>Pentapetalae</taxon>
        <taxon>rosids</taxon>
        <taxon>fabids</taxon>
        <taxon>Fabales</taxon>
        <taxon>Fabaceae</taxon>
        <taxon>Papilionoideae</taxon>
        <taxon>50 kb inversion clade</taxon>
        <taxon>NPAAA clade</taxon>
        <taxon>Hologalegina</taxon>
        <taxon>IRL clade</taxon>
        <taxon>Trifolieae</taxon>
        <taxon>Trifolium</taxon>
    </lineage>
</organism>
<feature type="non-terminal residue" evidence="1">
    <location>
        <position position="85"/>
    </location>
</feature>
<proteinExistence type="predicted"/>
<sequence>MEKAVRFDGDLNQIEVKYHLEVHNLSGIQLQMVVGILEYGLAKVADLMIKYVIMPFFNRGQPLSFLEESDQDSAVLKIVPSPESK</sequence>
<dbReference type="Proteomes" id="UP000236291">
    <property type="component" value="Unassembled WGS sequence"/>
</dbReference>
<name>A0A2K3MZV8_TRIPR</name>
<dbReference type="STRING" id="57577.A0A2K3MZV8"/>
<reference evidence="1 2" key="1">
    <citation type="journal article" date="2014" name="Am. J. Bot.">
        <title>Genome assembly and annotation for red clover (Trifolium pratense; Fabaceae).</title>
        <authorList>
            <person name="Istvanek J."/>
            <person name="Jaros M."/>
            <person name="Krenek A."/>
            <person name="Repkova J."/>
        </authorList>
    </citation>
    <scope>NUCLEOTIDE SEQUENCE [LARGE SCALE GENOMIC DNA]</scope>
    <source>
        <strain evidence="2">cv. Tatra</strain>
        <tissue evidence="1">Young leaves</tissue>
    </source>
</reference>
<reference evidence="1 2" key="2">
    <citation type="journal article" date="2017" name="Front. Plant Sci.">
        <title>Gene Classification and Mining of Molecular Markers Useful in Red Clover (Trifolium pratense) Breeding.</title>
        <authorList>
            <person name="Istvanek J."/>
            <person name="Dluhosova J."/>
            <person name="Dluhos P."/>
            <person name="Patkova L."/>
            <person name="Nedelnik J."/>
            <person name="Repkova J."/>
        </authorList>
    </citation>
    <scope>NUCLEOTIDE SEQUENCE [LARGE SCALE GENOMIC DNA]</scope>
    <source>
        <strain evidence="2">cv. Tatra</strain>
        <tissue evidence="1">Young leaves</tissue>
    </source>
</reference>
<protein>
    <submittedName>
        <fullName evidence="1">Centromere/kinetochore protein zw10</fullName>
    </submittedName>
</protein>
<dbReference type="ExpressionAtlas" id="A0A2K3MZV8">
    <property type="expression patterns" value="baseline"/>
</dbReference>
<evidence type="ECO:0000313" key="2">
    <source>
        <dbReference type="Proteomes" id="UP000236291"/>
    </source>
</evidence>
<gene>
    <name evidence="1" type="ORF">L195_g019535</name>
</gene>
<dbReference type="EMBL" id="ASHM01014387">
    <property type="protein sequence ID" value="PNX96331.1"/>
    <property type="molecule type" value="Genomic_DNA"/>
</dbReference>
<comment type="caution">
    <text evidence="1">The sequence shown here is derived from an EMBL/GenBank/DDBJ whole genome shotgun (WGS) entry which is preliminary data.</text>
</comment>